<protein>
    <recommendedName>
        <fullName evidence="3">Pantoate kinase</fullName>
    </recommendedName>
</protein>
<comment type="caution">
    <text evidence="1">The sequence shown here is derived from an EMBL/GenBank/DDBJ whole genome shotgun (WGS) entry which is preliminary data.</text>
</comment>
<gene>
    <name evidence="1" type="ORF">EYH50_01770</name>
</gene>
<dbReference type="EMBL" id="DQVR01000038">
    <property type="protein sequence ID" value="HIQ23761.1"/>
    <property type="molecule type" value="Genomic_DNA"/>
</dbReference>
<organism evidence="1 2">
    <name type="scientific">Pyrodictium delaneyi</name>
    <dbReference type="NCBI Taxonomy" id="1273541"/>
    <lineage>
        <taxon>Archaea</taxon>
        <taxon>Thermoproteota</taxon>
        <taxon>Thermoprotei</taxon>
        <taxon>Desulfurococcales</taxon>
        <taxon>Pyrodictiaceae</taxon>
        <taxon>Pyrodictium</taxon>
    </lineage>
</organism>
<evidence type="ECO:0000313" key="1">
    <source>
        <dbReference type="EMBL" id="HIQ23761.1"/>
    </source>
</evidence>
<dbReference type="AlphaFoldDB" id="A0A833A1A8"/>
<name>A0A833A1A8_9CREN</name>
<proteinExistence type="predicted"/>
<evidence type="ECO:0000313" key="2">
    <source>
        <dbReference type="Proteomes" id="UP000600071"/>
    </source>
</evidence>
<dbReference type="Proteomes" id="UP000600071">
    <property type="component" value="Unassembled WGS sequence"/>
</dbReference>
<reference evidence="1" key="1">
    <citation type="journal article" date="2020" name="ISME J.">
        <title>Gammaproteobacteria mediating utilization of methyl-, sulfur- and petroleum organic compounds in deep ocean hydrothermal plumes.</title>
        <authorList>
            <person name="Zhou Z."/>
            <person name="Liu Y."/>
            <person name="Pan J."/>
            <person name="Cron B.R."/>
            <person name="Toner B.M."/>
            <person name="Anantharaman K."/>
            <person name="Breier J.A."/>
            <person name="Dick G.J."/>
            <person name="Li M."/>
        </authorList>
    </citation>
    <scope>NUCLEOTIDE SEQUENCE</scope>
    <source>
        <strain evidence="1">SZUA-1523</strain>
    </source>
</reference>
<evidence type="ECO:0008006" key="3">
    <source>
        <dbReference type="Google" id="ProtNLM"/>
    </source>
</evidence>
<accession>A0A833A1A8</accession>
<sequence length="273" mass="29906">MELALYEFPLAIVFAGVPLPGRTNPYIILLTPNPVVSIDVDVEESKTTSTRIDGVRPGWRYDLAVKSFVDTLSARLEQPIKVNITVKVGESVSYPPAASIYAATTLALVKSIADAAGYELDQREVLDSASSIDTEAGIGLDYIDGLREAMMLGKSIVYRKSEELIELGTGVRLEFELVGEEDIGEEAVEVLKEPLFSALTRLSGLAVVEAVKRLREDEADVFRLVQRVDNAIFYLLYGAETPRAECKWTPSLQRVYGICKPGTGLGDTIEFVL</sequence>